<name>A0A0S7C3C3_9BACT</name>
<dbReference type="RefSeq" id="WP_062044344.1">
    <property type="nucleotide sequence ID" value="NZ_DF968183.1"/>
</dbReference>
<evidence type="ECO:0000313" key="1">
    <source>
        <dbReference type="EMBL" id="GAP44670.1"/>
    </source>
</evidence>
<protein>
    <submittedName>
        <fullName evidence="1">Uncharacterized protein</fullName>
    </submittedName>
</protein>
<dbReference type="OrthoDB" id="798073at2"/>
<dbReference type="Proteomes" id="UP000053091">
    <property type="component" value="Unassembled WGS sequence"/>
</dbReference>
<evidence type="ECO:0000313" key="2">
    <source>
        <dbReference type="Proteomes" id="UP000053091"/>
    </source>
</evidence>
<accession>A0A0S7C3C3</accession>
<proteinExistence type="predicted"/>
<dbReference type="AlphaFoldDB" id="A0A0S7C3C3"/>
<dbReference type="EMBL" id="DF968183">
    <property type="protein sequence ID" value="GAP44670.1"/>
    <property type="molecule type" value="Genomic_DNA"/>
</dbReference>
<gene>
    <name evidence="1" type="ORF">TBC1_12481</name>
</gene>
<keyword evidence="2" id="KW-1185">Reference proteome</keyword>
<organism evidence="1">
    <name type="scientific">Lentimicrobium saccharophilum</name>
    <dbReference type="NCBI Taxonomy" id="1678841"/>
    <lineage>
        <taxon>Bacteria</taxon>
        <taxon>Pseudomonadati</taxon>
        <taxon>Bacteroidota</taxon>
        <taxon>Bacteroidia</taxon>
        <taxon>Bacteroidales</taxon>
        <taxon>Lentimicrobiaceae</taxon>
        <taxon>Lentimicrobium</taxon>
    </lineage>
</organism>
<reference evidence="1" key="1">
    <citation type="journal article" date="2015" name="Genome Announc.">
        <title>Draft Genome Sequence of Bacteroidales Strain TBC1, a Novel Isolate from a Methanogenic Wastewater Treatment System.</title>
        <authorList>
            <person name="Tourlousse D.M."/>
            <person name="Matsuura N."/>
            <person name="Sun L."/>
            <person name="Toyonaga M."/>
            <person name="Kuroda K."/>
            <person name="Ohashi A."/>
            <person name="Cruz R."/>
            <person name="Yamaguchi T."/>
            <person name="Sekiguchi Y."/>
        </authorList>
    </citation>
    <scope>NUCLEOTIDE SEQUENCE [LARGE SCALE GENOMIC DNA]</scope>
    <source>
        <strain evidence="1">TBC1</strain>
    </source>
</reference>
<dbReference type="STRING" id="1678841.TBC1_12481"/>
<sequence>MESGVIIQLGRDELTRIINDAVRAAMPQDIREATPQPFIKGIHELAAFLKVSPARAQKLKNEGAFPYWQDGRTLLFDPDAVRAAMANINKPKR</sequence>